<evidence type="ECO:0000313" key="1">
    <source>
        <dbReference type="EMBL" id="PKU61317.1"/>
    </source>
</evidence>
<accession>A0A2I0VD33</accession>
<dbReference type="AlphaFoldDB" id="A0A2I0VD33"/>
<evidence type="ECO:0000313" key="2">
    <source>
        <dbReference type="Proteomes" id="UP000233837"/>
    </source>
</evidence>
<dbReference type="Proteomes" id="UP000233837">
    <property type="component" value="Unassembled WGS sequence"/>
</dbReference>
<gene>
    <name evidence="1" type="ORF">MA16_Dca028994</name>
</gene>
<proteinExistence type="predicted"/>
<reference evidence="1 2" key="1">
    <citation type="journal article" date="2016" name="Sci. Rep.">
        <title>The Dendrobium catenatum Lindl. genome sequence provides insights into polysaccharide synthase, floral development and adaptive evolution.</title>
        <authorList>
            <person name="Zhang G.Q."/>
            <person name="Xu Q."/>
            <person name="Bian C."/>
            <person name="Tsai W.C."/>
            <person name="Yeh C.M."/>
            <person name="Liu K.W."/>
            <person name="Yoshida K."/>
            <person name="Zhang L.S."/>
            <person name="Chang S.B."/>
            <person name="Chen F."/>
            <person name="Shi Y."/>
            <person name="Su Y.Y."/>
            <person name="Zhang Y.Q."/>
            <person name="Chen L.J."/>
            <person name="Yin Y."/>
            <person name="Lin M."/>
            <person name="Huang H."/>
            <person name="Deng H."/>
            <person name="Wang Z.W."/>
            <person name="Zhu S.L."/>
            <person name="Zhao X."/>
            <person name="Deng C."/>
            <person name="Niu S.C."/>
            <person name="Huang J."/>
            <person name="Wang M."/>
            <person name="Liu G.H."/>
            <person name="Yang H.J."/>
            <person name="Xiao X.J."/>
            <person name="Hsiao Y.Y."/>
            <person name="Wu W.L."/>
            <person name="Chen Y.Y."/>
            <person name="Mitsuda N."/>
            <person name="Ohme-Takagi M."/>
            <person name="Luo Y.B."/>
            <person name="Van de Peer Y."/>
            <person name="Liu Z.J."/>
        </authorList>
    </citation>
    <scope>NUCLEOTIDE SEQUENCE [LARGE SCALE GENOMIC DNA]</scope>
    <source>
        <tissue evidence="1">The whole plant</tissue>
    </source>
</reference>
<organism evidence="1 2">
    <name type="scientific">Dendrobium catenatum</name>
    <dbReference type="NCBI Taxonomy" id="906689"/>
    <lineage>
        <taxon>Eukaryota</taxon>
        <taxon>Viridiplantae</taxon>
        <taxon>Streptophyta</taxon>
        <taxon>Embryophyta</taxon>
        <taxon>Tracheophyta</taxon>
        <taxon>Spermatophyta</taxon>
        <taxon>Magnoliopsida</taxon>
        <taxon>Liliopsida</taxon>
        <taxon>Asparagales</taxon>
        <taxon>Orchidaceae</taxon>
        <taxon>Epidendroideae</taxon>
        <taxon>Malaxideae</taxon>
        <taxon>Dendrobiinae</taxon>
        <taxon>Dendrobium</taxon>
    </lineage>
</organism>
<name>A0A2I0VD33_9ASPA</name>
<sequence length="69" mass="8709">MEQIDTELYRAVRSVYYSDTLRKPYHIYIEEVTNLRPRKRKYAELETSQKWKKQKRRLEKMKYIESYDD</sequence>
<reference evidence="1 2" key="2">
    <citation type="journal article" date="2017" name="Nature">
        <title>The Apostasia genome and the evolution of orchids.</title>
        <authorList>
            <person name="Zhang G.Q."/>
            <person name="Liu K.W."/>
            <person name="Li Z."/>
            <person name="Lohaus R."/>
            <person name="Hsiao Y.Y."/>
            <person name="Niu S.C."/>
            <person name="Wang J.Y."/>
            <person name="Lin Y.C."/>
            <person name="Xu Q."/>
            <person name="Chen L.J."/>
            <person name="Yoshida K."/>
            <person name="Fujiwara S."/>
            <person name="Wang Z.W."/>
            <person name="Zhang Y.Q."/>
            <person name="Mitsuda N."/>
            <person name="Wang M."/>
            <person name="Liu G.H."/>
            <person name="Pecoraro L."/>
            <person name="Huang H.X."/>
            <person name="Xiao X.J."/>
            <person name="Lin M."/>
            <person name="Wu X.Y."/>
            <person name="Wu W.L."/>
            <person name="Chen Y.Y."/>
            <person name="Chang S.B."/>
            <person name="Sakamoto S."/>
            <person name="Ohme-Takagi M."/>
            <person name="Yagi M."/>
            <person name="Zeng S.J."/>
            <person name="Shen C.Y."/>
            <person name="Yeh C.M."/>
            <person name="Luo Y.B."/>
            <person name="Tsai W.C."/>
            <person name="Van de Peer Y."/>
            <person name="Liu Z.J."/>
        </authorList>
    </citation>
    <scope>NUCLEOTIDE SEQUENCE [LARGE SCALE GENOMIC DNA]</scope>
    <source>
        <tissue evidence="1">The whole plant</tissue>
    </source>
</reference>
<dbReference type="EMBL" id="KZ504735">
    <property type="protein sequence ID" value="PKU61317.1"/>
    <property type="molecule type" value="Genomic_DNA"/>
</dbReference>
<protein>
    <submittedName>
        <fullName evidence="1">Uncharacterized protein</fullName>
    </submittedName>
</protein>
<keyword evidence="2" id="KW-1185">Reference proteome</keyword>